<proteinExistence type="predicted"/>
<dbReference type="HOGENOM" id="CLU_3348519_0_0_0"/>
<dbReference type="AlphaFoldDB" id="D1ALI7"/>
<dbReference type="Proteomes" id="UP000000845">
    <property type="component" value="Chromosome"/>
</dbReference>
<evidence type="ECO:0000313" key="2">
    <source>
        <dbReference type="Proteomes" id="UP000000845"/>
    </source>
</evidence>
<sequence length="37" mass="4229">MIKLFNKLIQKLCACILILHMLLFKEVDTSRLALALA</sequence>
<reference evidence="2" key="1">
    <citation type="submission" date="2009-09" db="EMBL/GenBank/DDBJ databases">
        <title>The complete chromosome of Sebaldella termitidis ATCC 33386.</title>
        <authorList>
            <consortium name="US DOE Joint Genome Institute (JGI-PGF)"/>
            <person name="Lucas S."/>
            <person name="Copeland A."/>
            <person name="Lapidus A."/>
            <person name="Glavina del Rio T."/>
            <person name="Dalin E."/>
            <person name="Tice H."/>
            <person name="Bruce D."/>
            <person name="Goodwin L."/>
            <person name="Pitluck S."/>
            <person name="Kyrpides N."/>
            <person name="Mavromatis K."/>
            <person name="Ivanova N."/>
            <person name="Mikhailova N."/>
            <person name="Sims D."/>
            <person name="Meincke L."/>
            <person name="Brettin T."/>
            <person name="Detter J.C."/>
            <person name="Han C."/>
            <person name="Larimer F."/>
            <person name="Land M."/>
            <person name="Hauser L."/>
            <person name="Markowitz V."/>
            <person name="Cheng J.F."/>
            <person name="Hugenholtz P."/>
            <person name="Woyke T."/>
            <person name="Wu D."/>
            <person name="Eisen J.A."/>
        </authorList>
    </citation>
    <scope>NUCLEOTIDE SEQUENCE [LARGE SCALE GENOMIC DNA]</scope>
    <source>
        <strain evidence="2">ATCC 33386 / NCTC 11300</strain>
    </source>
</reference>
<reference evidence="1 2" key="2">
    <citation type="journal article" date="2010" name="Stand. Genomic Sci.">
        <title>Complete genome sequence of Sebaldella termitidis type strain (NCTC 11300).</title>
        <authorList>
            <person name="Harmon-Smith M."/>
            <person name="Celia L."/>
            <person name="Chertkov O."/>
            <person name="Lapidus A."/>
            <person name="Copeland A."/>
            <person name="Glavina Del Rio T."/>
            <person name="Nolan M."/>
            <person name="Lucas S."/>
            <person name="Tice H."/>
            <person name="Cheng J.F."/>
            <person name="Han C."/>
            <person name="Detter J.C."/>
            <person name="Bruce D."/>
            <person name="Goodwin L."/>
            <person name="Pitluck S."/>
            <person name="Pati A."/>
            <person name="Liolios K."/>
            <person name="Ivanova N."/>
            <person name="Mavromatis K."/>
            <person name="Mikhailova N."/>
            <person name="Chen A."/>
            <person name="Palaniappan K."/>
            <person name="Land M."/>
            <person name="Hauser L."/>
            <person name="Chang Y.J."/>
            <person name="Jeffries C.D."/>
            <person name="Brettin T."/>
            <person name="Goker M."/>
            <person name="Beck B."/>
            <person name="Bristow J."/>
            <person name="Eisen J.A."/>
            <person name="Markowitz V."/>
            <person name="Hugenholtz P."/>
            <person name="Kyrpides N.C."/>
            <person name="Klenk H.P."/>
            <person name="Chen F."/>
        </authorList>
    </citation>
    <scope>NUCLEOTIDE SEQUENCE [LARGE SCALE GENOMIC DNA]</scope>
    <source>
        <strain evidence="2">ATCC 33386 / NCTC 11300</strain>
    </source>
</reference>
<evidence type="ECO:0000313" key="1">
    <source>
        <dbReference type="EMBL" id="ACZ09330.1"/>
    </source>
</evidence>
<organism evidence="1 2">
    <name type="scientific">Sebaldella termitidis (strain ATCC 33386 / NCTC 11300)</name>
    <dbReference type="NCBI Taxonomy" id="526218"/>
    <lineage>
        <taxon>Bacteria</taxon>
        <taxon>Fusobacteriati</taxon>
        <taxon>Fusobacteriota</taxon>
        <taxon>Fusobacteriia</taxon>
        <taxon>Fusobacteriales</taxon>
        <taxon>Leptotrichiaceae</taxon>
        <taxon>Sebaldella</taxon>
    </lineage>
</organism>
<gene>
    <name evidence="1" type="ordered locus">Sterm_2477</name>
</gene>
<name>D1ALI7_SEBTE</name>
<dbReference type="EMBL" id="CP001739">
    <property type="protein sequence ID" value="ACZ09330.1"/>
    <property type="molecule type" value="Genomic_DNA"/>
</dbReference>
<keyword evidence="2" id="KW-1185">Reference proteome</keyword>
<accession>D1ALI7</accession>
<dbReference type="KEGG" id="str:Sterm_2477"/>
<protein>
    <submittedName>
        <fullName evidence="1">Uncharacterized protein</fullName>
    </submittedName>
</protein>